<evidence type="ECO:0000256" key="2">
    <source>
        <dbReference type="ARBA" id="ARBA00022692"/>
    </source>
</evidence>
<evidence type="ECO:0000256" key="6">
    <source>
        <dbReference type="SAM" id="SignalP"/>
    </source>
</evidence>
<dbReference type="EMBL" id="JAWHQM010000004">
    <property type="protein sequence ID" value="KAK5626745.1"/>
    <property type="molecule type" value="Genomic_DNA"/>
</dbReference>
<feature type="transmembrane region" description="Helical" evidence="5">
    <location>
        <begin position="351"/>
        <end position="372"/>
    </location>
</feature>
<keyword evidence="2 5" id="KW-0812">Transmembrane</keyword>
<evidence type="ECO:0008006" key="9">
    <source>
        <dbReference type="Google" id="ProtNLM"/>
    </source>
</evidence>
<keyword evidence="3 5" id="KW-1133">Transmembrane helix</keyword>
<comment type="subcellular location">
    <subcellularLocation>
        <location evidence="1">Membrane</location>
        <topology evidence="1">Multi-pass membrane protein</topology>
    </subcellularLocation>
</comment>
<reference evidence="7 8" key="1">
    <citation type="submission" date="2023-10" db="EMBL/GenBank/DDBJ databases">
        <title>Draft genome sequence of Xylaria bambusicola isolate GMP-LS, the root and basal stem rot pathogen of sugarcane in Indonesia.</title>
        <authorList>
            <person name="Selvaraj P."/>
            <person name="Muralishankar V."/>
            <person name="Muruganantham S."/>
            <person name="Sp S."/>
            <person name="Haryani S."/>
            <person name="Lau K.J.X."/>
            <person name="Naqvi N.I."/>
        </authorList>
    </citation>
    <scope>NUCLEOTIDE SEQUENCE [LARGE SCALE GENOMIC DNA]</scope>
    <source>
        <strain evidence="7">GMP-LS</strain>
    </source>
</reference>
<keyword evidence="8" id="KW-1185">Reference proteome</keyword>
<dbReference type="Proteomes" id="UP001305414">
    <property type="component" value="Unassembled WGS sequence"/>
</dbReference>
<evidence type="ECO:0000256" key="3">
    <source>
        <dbReference type="ARBA" id="ARBA00022989"/>
    </source>
</evidence>
<proteinExistence type="predicted"/>
<feature type="transmembrane region" description="Helical" evidence="5">
    <location>
        <begin position="324"/>
        <end position="345"/>
    </location>
</feature>
<evidence type="ECO:0000256" key="1">
    <source>
        <dbReference type="ARBA" id="ARBA00004141"/>
    </source>
</evidence>
<dbReference type="PANTHER" id="PTHR23507">
    <property type="entry name" value="ZGC:174356"/>
    <property type="match status" value="1"/>
</dbReference>
<dbReference type="GO" id="GO:0022857">
    <property type="term" value="F:transmembrane transporter activity"/>
    <property type="evidence" value="ECO:0007669"/>
    <property type="project" value="TreeGrafter"/>
</dbReference>
<keyword evidence="4 5" id="KW-0472">Membrane</keyword>
<dbReference type="PANTHER" id="PTHR23507:SF1">
    <property type="entry name" value="FI18259P1-RELATED"/>
    <property type="match status" value="1"/>
</dbReference>
<evidence type="ECO:0000256" key="5">
    <source>
        <dbReference type="SAM" id="Phobius"/>
    </source>
</evidence>
<feature type="transmembrane region" description="Helical" evidence="5">
    <location>
        <begin position="145"/>
        <end position="168"/>
    </location>
</feature>
<feature type="transmembrane region" description="Helical" evidence="5">
    <location>
        <begin position="254"/>
        <end position="276"/>
    </location>
</feature>
<evidence type="ECO:0000256" key="4">
    <source>
        <dbReference type="ARBA" id="ARBA00023136"/>
    </source>
</evidence>
<sequence>MVRAVVILALLTLADNVLTSALPIALGPEPPQTPGFWNLTTTALILAVVSDLIGQPILTYTTYHYNFRHAITLNILSITVAAAASLVLSFWRTDGIAWTFAIASAFKIIGGGSHATIFLTIIGIRDKTSGSLRDQLANIKLHSTCLIYTTGAVVVLSQTIAASAGPFLAAQSLVLPYIFSIICCSLAVFVVNFQVTAEDLTSGREWAGDACTQPLLSPALASHDTSSAVPLGFIRTYSNRWQNKPSTIRNALKLLGLVFLLAAIAKATRPLFITYIQHRVGITPSEASSLWLIRTVMSLVTFSTFLPTVVTLWSKNPLRLTGTLNLYIAKISIVLLSFGAILIGVARTRPVLVSGLIINTLGVATDLALLSFAADAVPDSIAGFFYMMIASIESAGTLIGIGILYPLYQMFLDDNTPLGGIPYYVCGVCVHIASFMRIANLK</sequence>
<dbReference type="AlphaFoldDB" id="A0AAN7U6C9"/>
<evidence type="ECO:0000313" key="7">
    <source>
        <dbReference type="EMBL" id="KAK5626745.1"/>
    </source>
</evidence>
<feature type="transmembrane region" description="Helical" evidence="5">
    <location>
        <begin position="97"/>
        <end position="124"/>
    </location>
</feature>
<organism evidence="7 8">
    <name type="scientific">Xylaria bambusicola</name>
    <dbReference type="NCBI Taxonomy" id="326684"/>
    <lineage>
        <taxon>Eukaryota</taxon>
        <taxon>Fungi</taxon>
        <taxon>Dikarya</taxon>
        <taxon>Ascomycota</taxon>
        <taxon>Pezizomycotina</taxon>
        <taxon>Sordariomycetes</taxon>
        <taxon>Xylariomycetidae</taxon>
        <taxon>Xylariales</taxon>
        <taxon>Xylariaceae</taxon>
        <taxon>Xylaria</taxon>
    </lineage>
</organism>
<keyword evidence="6" id="KW-0732">Signal</keyword>
<comment type="caution">
    <text evidence="7">The sequence shown here is derived from an EMBL/GenBank/DDBJ whole genome shotgun (WGS) entry which is preliminary data.</text>
</comment>
<gene>
    <name evidence="7" type="ORF">RRF57_002460</name>
</gene>
<feature type="transmembrane region" description="Helical" evidence="5">
    <location>
        <begin position="70"/>
        <end position="91"/>
    </location>
</feature>
<feature type="transmembrane region" description="Helical" evidence="5">
    <location>
        <begin position="174"/>
        <end position="195"/>
    </location>
</feature>
<evidence type="ECO:0000313" key="8">
    <source>
        <dbReference type="Proteomes" id="UP001305414"/>
    </source>
</evidence>
<protein>
    <recommendedName>
        <fullName evidence="9">Major facilitator superfamily (MFS) profile domain-containing protein</fullName>
    </recommendedName>
</protein>
<name>A0AAN7U6C9_9PEZI</name>
<feature type="transmembrane region" description="Helical" evidence="5">
    <location>
        <begin position="420"/>
        <end position="439"/>
    </location>
</feature>
<feature type="chain" id="PRO_5042987690" description="Major facilitator superfamily (MFS) profile domain-containing protein" evidence="6">
    <location>
        <begin position="20"/>
        <end position="442"/>
    </location>
</feature>
<feature type="transmembrane region" description="Helical" evidence="5">
    <location>
        <begin position="291"/>
        <end position="312"/>
    </location>
</feature>
<feature type="transmembrane region" description="Helical" evidence="5">
    <location>
        <begin position="35"/>
        <end position="58"/>
    </location>
</feature>
<accession>A0AAN7U6C9</accession>
<feature type="signal peptide" evidence="6">
    <location>
        <begin position="1"/>
        <end position="19"/>
    </location>
</feature>
<dbReference type="InterPro" id="IPR036259">
    <property type="entry name" value="MFS_trans_sf"/>
</dbReference>
<feature type="transmembrane region" description="Helical" evidence="5">
    <location>
        <begin position="384"/>
        <end position="408"/>
    </location>
</feature>
<dbReference type="GO" id="GO:0016020">
    <property type="term" value="C:membrane"/>
    <property type="evidence" value="ECO:0007669"/>
    <property type="project" value="UniProtKB-SubCell"/>
</dbReference>
<dbReference type="SUPFAM" id="SSF103473">
    <property type="entry name" value="MFS general substrate transporter"/>
    <property type="match status" value="1"/>
</dbReference>